<dbReference type="Pfam" id="PF00561">
    <property type="entry name" value="Abhydrolase_1"/>
    <property type="match status" value="1"/>
</dbReference>
<dbReference type="PANTHER" id="PTHR43798:SF33">
    <property type="entry name" value="HYDROLASE, PUTATIVE (AFU_ORTHOLOGUE AFUA_2G14860)-RELATED"/>
    <property type="match status" value="1"/>
</dbReference>
<dbReference type="Proteomes" id="UP000033664">
    <property type="component" value="Unassembled WGS sequence"/>
</dbReference>
<sequence length="294" mass="33096">MRQKGVQVPSFSVKLRHLRLQGQSNTELAITNNTDTVVIAVHGWQDNSNSFLPLMSALGKDLPVYAIDWPGHGLSQWRGQDAHYYFIDYVDDLHQLVMRCKAKYVHIIGHSLGAMVASLYCACFPERITSLSLIEGVGLVTAEEPNTKNVLIQALKHRARAKKGAIYESAEQLYERREAVSDFNIDIARQLMARNIVKKEQGVMLTTDPRLKHYSAFRYTKAQAHALLTPIKVPTLLIKGVQGYSMVHQNEQEFSKCYNDLVTHTVDGGHHCHMQSPKQCARLIGAHLHQNSAE</sequence>
<dbReference type="PANTHER" id="PTHR43798">
    <property type="entry name" value="MONOACYLGLYCEROL LIPASE"/>
    <property type="match status" value="1"/>
</dbReference>
<dbReference type="InterPro" id="IPR000073">
    <property type="entry name" value="AB_hydrolase_1"/>
</dbReference>
<evidence type="ECO:0000259" key="1">
    <source>
        <dbReference type="Pfam" id="PF00561"/>
    </source>
</evidence>
<gene>
    <name evidence="2" type="ORF">TW72_07175</name>
</gene>
<dbReference type="InterPro" id="IPR029058">
    <property type="entry name" value="AB_hydrolase_fold"/>
</dbReference>
<comment type="caution">
    <text evidence="2">The sequence shown here is derived from an EMBL/GenBank/DDBJ whole genome shotgun (WGS) entry which is preliminary data.</text>
</comment>
<dbReference type="EMBL" id="JXXZ01000006">
    <property type="protein sequence ID" value="KJZ00460.1"/>
    <property type="molecule type" value="Genomic_DNA"/>
</dbReference>
<dbReference type="InterPro" id="IPR050266">
    <property type="entry name" value="AB_hydrolase_sf"/>
</dbReference>
<dbReference type="PATRIC" id="fig|151081.8.peg.2807"/>
<dbReference type="SUPFAM" id="SSF53474">
    <property type="entry name" value="alpha/beta-Hydrolases"/>
    <property type="match status" value="1"/>
</dbReference>
<dbReference type="AlphaFoldDB" id="A0A0F4PJS2"/>
<protein>
    <recommendedName>
        <fullName evidence="1">AB hydrolase-1 domain-containing protein</fullName>
    </recommendedName>
</protein>
<dbReference type="Gene3D" id="3.40.50.1820">
    <property type="entry name" value="alpha/beta hydrolase"/>
    <property type="match status" value="1"/>
</dbReference>
<reference evidence="2 3" key="1">
    <citation type="journal article" date="2015" name="BMC Genomics">
        <title>Genome mining reveals unlocked bioactive potential of marine Gram-negative bacteria.</title>
        <authorList>
            <person name="Machado H."/>
            <person name="Sonnenschein E.C."/>
            <person name="Melchiorsen J."/>
            <person name="Gram L."/>
        </authorList>
    </citation>
    <scope>NUCLEOTIDE SEQUENCE [LARGE SCALE GENOMIC DNA]</scope>
    <source>
        <strain evidence="2 3">S3137</strain>
    </source>
</reference>
<dbReference type="GO" id="GO:0016020">
    <property type="term" value="C:membrane"/>
    <property type="evidence" value="ECO:0007669"/>
    <property type="project" value="TreeGrafter"/>
</dbReference>
<name>A0A0F4PJS2_9GAMM</name>
<organism evidence="2 3">
    <name type="scientific">Pseudoalteromonas ruthenica</name>
    <dbReference type="NCBI Taxonomy" id="151081"/>
    <lineage>
        <taxon>Bacteria</taxon>
        <taxon>Pseudomonadati</taxon>
        <taxon>Pseudomonadota</taxon>
        <taxon>Gammaproteobacteria</taxon>
        <taxon>Alteromonadales</taxon>
        <taxon>Pseudoalteromonadaceae</taxon>
        <taxon>Pseudoalteromonas</taxon>
    </lineage>
</organism>
<evidence type="ECO:0000313" key="2">
    <source>
        <dbReference type="EMBL" id="KJZ00460.1"/>
    </source>
</evidence>
<proteinExistence type="predicted"/>
<dbReference type="OrthoDB" id="149912at2"/>
<feature type="domain" description="AB hydrolase-1" evidence="1">
    <location>
        <begin position="37"/>
        <end position="275"/>
    </location>
</feature>
<evidence type="ECO:0000313" key="3">
    <source>
        <dbReference type="Proteomes" id="UP000033664"/>
    </source>
</evidence>
<keyword evidence="3" id="KW-1185">Reference proteome</keyword>
<dbReference type="eggNOG" id="COG0596">
    <property type="taxonomic scope" value="Bacteria"/>
</dbReference>
<accession>A0A0F4PJS2</accession>